<evidence type="ECO:0000313" key="2">
    <source>
        <dbReference type="Proteomes" id="UP000616769"/>
    </source>
</evidence>
<comment type="caution">
    <text evidence="1">The sequence shown here is derived from an EMBL/GenBank/DDBJ whole genome shotgun (WGS) entry which is preliminary data.</text>
</comment>
<dbReference type="VEuPathDB" id="VectorBase:SSCA002950"/>
<accession>A0A131ZYD4</accession>
<sequence>MEFKMIKSLKYLIQNRKLISKSRIIIYSAIPCSILRSIPPSTKTPEELNTGLAIYLIIANDSPWIKEQHKNAN</sequence>
<dbReference type="AlphaFoldDB" id="A0A131ZYD4"/>
<name>A0A131ZYD4_SARSC</name>
<protein>
    <submittedName>
        <fullName evidence="1">Uncharacterized protein</fullName>
    </submittedName>
</protein>
<dbReference type="EMBL" id="JXLN01005821">
    <property type="protein sequence ID" value="KPM03704.1"/>
    <property type="molecule type" value="Genomic_DNA"/>
</dbReference>
<dbReference type="Proteomes" id="UP000616769">
    <property type="component" value="Unassembled WGS sequence"/>
</dbReference>
<reference evidence="1 2" key="1">
    <citation type="journal article" date="2015" name="Parasit. Vectors">
        <title>Draft genome of the scabies mite.</title>
        <authorList>
            <person name="Rider S.D.Jr."/>
            <person name="Morgan M.S."/>
            <person name="Arlian L.G."/>
        </authorList>
    </citation>
    <scope>NUCLEOTIDE SEQUENCE [LARGE SCALE GENOMIC DNA]</scope>
    <source>
        <strain evidence="1">Arlian Lab</strain>
    </source>
</reference>
<proteinExistence type="predicted"/>
<organism evidence="1 2">
    <name type="scientific">Sarcoptes scabiei</name>
    <name type="common">Itch mite</name>
    <name type="synonym">Acarus scabiei</name>
    <dbReference type="NCBI Taxonomy" id="52283"/>
    <lineage>
        <taxon>Eukaryota</taxon>
        <taxon>Metazoa</taxon>
        <taxon>Ecdysozoa</taxon>
        <taxon>Arthropoda</taxon>
        <taxon>Chelicerata</taxon>
        <taxon>Arachnida</taxon>
        <taxon>Acari</taxon>
        <taxon>Acariformes</taxon>
        <taxon>Sarcoptiformes</taxon>
        <taxon>Astigmata</taxon>
        <taxon>Psoroptidia</taxon>
        <taxon>Sarcoptoidea</taxon>
        <taxon>Sarcoptidae</taxon>
        <taxon>Sarcoptinae</taxon>
        <taxon>Sarcoptes</taxon>
    </lineage>
</organism>
<gene>
    <name evidence="1" type="ORF">QR98_0021380</name>
</gene>
<evidence type="ECO:0000313" key="1">
    <source>
        <dbReference type="EMBL" id="KPM03704.1"/>
    </source>
</evidence>